<keyword evidence="6" id="KW-0539">Nucleus</keyword>
<evidence type="ECO:0000256" key="3">
    <source>
        <dbReference type="ARBA" id="ARBA00023015"/>
    </source>
</evidence>
<feature type="compositionally biased region" description="Polar residues" evidence="7">
    <location>
        <begin position="552"/>
        <end position="567"/>
    </location>
</feature>
<dbReference type="InterPro" id="IPR052360">
    <property type="entry name" value="Transcr_Regulatory_Proteins"/>
</dbReference>
<evidence type="ECO:0000256" key="2">
    <source>
        <dbReference type="ARBA" id="ARBA00022833"/>
    </source>
</evidence>
<dbReference type="InterPro" id="IPR036864">
    <property type="entry name" value="Zn2-C6_fun-type_DNA-bd_sf"/>
</dbReference>
<keyword evidence="4" id="KW-0238">DNA-binding</keyword>
<dbReference type="Proteomes" id="UP000030106">
    <property type="component" value="Unassembled WGS sequence"/>
</dbReference>
<evidence type="ECO:0000256" key="4">
    <source>
        <dbReference type="ARBA" id="ARBA00023125"/>
    </source>
</evidence>
<keyword evidence="3" id="KW-0805">Transcription regulation</keyword>
<feature type="domain" description="Zn(2)-C6 fungal-type" evidence="8">
    <location>
        <begin position="34"/>
        <end position="63"/>
    </location>
</feature>
<name>A0A0A2VU38_BEABA</name>
<evidence type="ECO:0000256" key="5">
    <source>
        <dbReference type="ARBA" id="ARBA00023163"/>
    </source>
</evidence>
<evidence type="ECO:0000313" key="10">
    <source>
        <dbReference type="Proteomes" id="UP000030106"/>
    </source>
</evidence>
<dbReference type="PROSITE" id="PS50048">
    <property type="entry name" value="ZN2_CY6_FUNGAL_2"/>
    <property type="match status" value="1"/>
</dbReference>
<dbReference type="Pfam" id="PF00172">
    <property type="entry name" value="Zn_clus"/>
    <property type="match status" value="1"/>
</dbReference>
<dbReference type="CDD" id="cd00067">
    <property type="entry name" value="GAL4"/>
    <property type="match status" value="1"/>
</dbReference>
<protein>
    <submittedName>
        <fullName evidence="9">Transcriptional regulatory protein moc3</fullName>
    </submittedName>
</protein>
<keyword evidence="2" id="KW-0862">Zinc</keyword>
<gene>
    <name evidence="9" type="ORF">BBAD15_g5034</name>
</gene>
<comment type="caution">
    <text evidence="9">The sequence shown here is derived from an EMBL/GenBank/DDBJ whole genome shotgun (WGS) entry which is preliminary data.</text>
</comment>
<evidence type="ECO:0000256" key="1">
    <source>
        <dbReference type="ARBA" id="ARBA00022723"/>
    </source>
</evidence>
<keyword evidence="5" id="KW-0804">Transcription</keyword>
<dbReference type="PROSITE" id="PS00463">
    <property type="entry name" value="ZN2_CY6_FUNGAL_1"/>
    <property type="match status" value="1"/>
</dbReference>
<proteinExistence type="predicted"/>
<organism evidence="9 10">
    <name type="scientific">Beauveria bassiana D1-5</name>
    <dbReference type="NCBI Taxonomy" id="1245745"/>
    <lineage>
        <taxon>Eukaryota</taxon>
        <taxon>Fungi</taxon>
        <taxon>Dikarya</taxon>
        <taxon>Ascomycota</taxon>
        <taxon>Pezizomycotina</taxon>
        <taxon>Sordariomycetes</taxon>
        <taxon>Hypocreomycetidae</taxon>
        <taxon>Hypocreales</taxon>
        <taxon>Cordycipitaceae</taxon>
        <taxon>Beauveria</taxon>
    </lineage>
</organism>
<dbReference type="PANTHER" id="PTHR36206">
    <property type="entry name" value="ASPERCRYPTIN BIOSYNTHESIS CLUSTER-SPECIFIC TRANSCRIPTION REGULATOR ATNN-RELATED"/>
    <property type="match status" value="1"/>
</dbReference>
<evidence type="ECO:0000256" key="7">
    <source>
        <dbReference type="SAM" id="MobiDB-lite"/>
    </source>
</evidence>
<dbReference type="OrthoDB" id="4078573at2759"/>
<evidence type="ECO:0000256" key="6">
    <source>
        <dbReference type="ARBA" id="ARBA00023242"/>
    </source>
</evidence>
<evidence type="ECO:0000259" key="8">
    <source>
        <dbReference type="PROSITE" id="PS50048"/>
    </source>
</evidence>
<dbReference type="GO" id="GO:0003677">
    <property type="term" value="F:DNA binding"/>
    <property type="evidence" value="ECO:0007669"/>
    <property type="project" value="UniProtKB-KW"/>
</dbReference>
<sequence length="567" mass="63976">MDSPPQSTDLEAAASLQQRLTIRKRQWAPRVRTGCWTCRSRHVKCDETRPFCIRCRKGNRTCSGYYLDSVAPAASSLQLSSAPVDSCLEGLRLNRYFLHHLIPSAVAEFNCDYWRYYIPRFTLTVPAIWHATNALSALMWARIEAHGDAAAVDCSKLGKLAVTQHLAAVQQVLQLVKAQRTLSRQDKTIILVVNFFLCAYSGHPGNLENFMALHKKTVRLIRDWRFWEGVDTSDEAMHLLFNSISYVRIREESLLVTADTPSDDWQEALAYLQERPLKSILKASIELEMVWISLHAILEELLAQSSTTSVDVAAAHIKRASLQSRFLLWEERYLSLIYSTKNIHPLGAAALSVRRILTRICFEMRLEPFEHVGDETRWDPFDREFNSAWCVIEEALTAGTSYNADAPARFGPSLRISLQFIVRFCRKQDIRHAAAALLRSEIPKSLSSEPPTGPLLVESIMALEEGHWDSCCQVPKCRRGEFICNWHRVAKVNAISMDKLRYHEFQCLTVGDIHSVPKDGKLGDGLDGDEARDIGAPSSETPKVNAADQYGAHTSSRDVSMQQSVCV</sequence>
<feature type="region of interest" description="Disordered" evidence="7">
    <location>
        <begin position="519"/>
        <end position="567"/>
    </location>
</feature>
<keyword evidence="1" id="KW-0479">Metal-binding</keyword>
<evidence type="ECO:0000313" key="9">
    <source>
        <dbReference type="EMBL" id="KGQ09650.1"/>
    </source>
</evidence>
<dbReference type="SUPFAM" id="SSF57701">
    <property type="entry name" value="Zn2/Cys6 DNA-binding domain"/>
    <property type="match status" value="1"/>
</dbReference>
<dbReference type="SMART" id="SM00066">
    <property type="entry name" value="GAL4"/>
    <property type="match status" value="1"/>
</dbReference>
<dbReference type="AlphaFoldDB" id="A0A0A2VU38"/>
<dbReference type="GO" id="GO:0008270">
    <property type="term" value="F:zinc ion binding"/>
    <property type="evidence" value="ECO:0007669"/>
    <property type="project" value="InterPro"/>
</dbReference>
<accession>A0A0A2VU38</accession>
<dbReference type="GO" id="GO:0000981">
    <property type="term" value="F:DNA-binding transcription factor activity, RNA polymerase II-specific"/>
    <property type="evidence" value="ECO:0007669"/>
    <property type="project" value="InterPro"/>
</dbReference>
<dbReference type="InterPro" id="IPR001138">
    <property type="entry name" value="Zn2Cys6_DnaBD"/>
</dbReference>
<dbReference type="PANTHER" id="PTHR36206:SF13">
    <property type="entry name" value="TRANSCRIPTIONAL REGULATORY PROTEIN MOC3"/>
    <property type="match status" value="1"/>
</dbReference>
<feature type="compositionally biased region" description="Basic and acidic residues" evidence="7">
    <location>
        <begin position="519"/>
        <end position="533"/>
    </location>
</feature>
<dbReference type="Gene3D" id="4.10.240.10">
    <property type="entry name" value="Zn(2)-C6 fungal-type DNA-binding domain"/>
    <property type="match status" value="1"/>
</dbReference>
<dbReference type="EMBL" id="ANFO01000418">
    <property type="protein sequence ID" value="KGQ09650.1"/>
    <property type="molecule type" value="Genomic_DNA"/>
</dbReference>
<dbReference type="HOGENOM" id="CLU_011409_6_2_1"/>
<reference evidence="9 10" key="1">
    <citation type="submission" date="2012-10" db="EMBL/GenBank/DDBJ databases">
        <title>Genome sequencing and analysis of entomopathogenic fungi Beauveria bassiana D1-5.</title>
        <authorList>
            <person name="Li Q."/>
            <person name="Wang L."/>
            <person name="Zhang Z."/>
            <person name="Wang Q."/>
            <person name="Ren J."/>
            <person name="Wang M."/>
            <person name="Xu W."/>
            <person name="Wang J."/>
            <person name="Lu Y."/>
            <person name="Du Q."/>
            <person name="Sun Z."/>
        </authorList>
    </citation>
    <scope>NUCLEOTIDE SEQUENCE [LARGE SCALE GENOMIC DNA]</scope>
    <source>
        <strain evidence="9 10">D1-5</strain>
    </source>
</reference>